<dbReference type="RefSeq" id="WP_230524430.1">
    <property type="nucleotide sequence ID" value="NZ_CP126128.1"/>
</dbReference>
<dbReference type="PROSITE" id="PS51257">
    <property type="entry name" value="PROKAR_LIPOPROTEIN"/>
    <property type="match status" value="1"/>
</dbReference>
<dbReference type="SUPFAM" id="SSF53822">
    <property type="entry name" value="Periplasmic binding protein-like I"/>
    <property type="match status" value="1"/>
</dbReference>
<dbReference type="PANTHER" id="PTHR34296">
    <property type="entry name" value="TRANSCRIPTIONAL ACTIVATOR PROTEIN MED"/>
    <property type="match status" value="1"/>
</dbReference>
<dbReference type="Proteomes" id="UP000199136">
    <property type="component" value="Unassembled WGS sequence"/>
</dbReference>
<dbReference type="STRING" id="82801.SAMN04488506_1471"/>
<evidence type="ECO:0000256" key="5">
    <source>
        <dbReference type="ARBA" id="ARBA00023136"/>
    </source>
</evidence>
<dbReference type="PANTHER" id="PTHR34296:SF2">
    <property type="entry name" value="ABC TRANSPORTER GUANOSINE-BINDING PROTEIN NUPN"/>
    <property type="match status" value="1"/>
</dbReference>
<organism evidence="9 10">
    <name type="scientific">Desemzia incerta</name>
    <dbReference type="NCBI Taxonomy" id="82801"/>
    <lineage>
        <taxon>Bacteria</taxon>
        <taxon>Bacillati</taxon>
        <taxon>Bacillota</taxon>
        <taxon>Bacilli</taxon>
        <taxon>Lactobacillales</taxon>
        <taxon>Carnobacteriaceae</taxon>
        <taxon>Desemzia</taxon>
    </lineage>
</organism>
<feature type="domain" description="ABC transporter substrate-binding protein PnrA-like" evidence="8">
    <location>
        <begin position="46"/>
        <end position="349"/>
    </location>
</feature>
<dbReference type="GO" id="GO:0005886">
    <property type="term" value="C:plasma membrane"/>
    <property type="evidence" value="ECO:0007669"/>
    <property type="project" value="UniProtKB-SubCell"/>
</dbReference>
<dbReference type="Gene3D" id="3.40.50.2300">
    <property type="match status" value="2"/>
</dbReference>
<reference evidence="9 10" key="1">
    <citation type="submission" date="2016-10" db="EMBL/GenBank/DDBJ databases">
        <authorList>
            <person name="de Groot N.N."/>
        </authorList>
    </citation>
    <scope>NUCLEOTIDE SEQUENCE [LARGE SCALE GENOMIC DNA]</scope>
    <source>
        <strain evidence="9 10">DSM 20581</strain>
    </source>
</reference>
<keyword evidence="5" id="KW-0472">Membrane</keyword>
<dbReference type="InterPro" id="IPR050957">
    <property type="entry name" value="BMP_lipoprotein"/>
</dbReference>
<comment type="similarity">
    <text evidence="2">Belongs to the BMP lipoprotein family.</text>
</comment>
<evidence type="ECO:0000313" key="9">
    <source>
        <dbReference type="EMBL" id="SFQ32766.1"/>
    </source>
</evidence>
<keyword evidence="6" id="KW-0449">Lipoprotein</keyword>
<dbReference type="InterPro" id="IPR003760">
    <property type="entry name" value="PnrA-like"/>
</dbReference>
<sequence length="357" mass="38527">MEKVRTKGLAILSLVTGLVLSACGDTTEATDNASTDSEKTNDYSIVMVTDNGGVDDGSFNQAAWEGMVEWGKEHDGIEGEDYTYIASDGDSEYIPNLNQAIMNDFDIVFGVGFKLKQSMMEIADDNPDQQFVIIDDSIEGNDNVASVLFKDQENAFLAGVAAALSTETGKIGFVAGQQSEVLDRFEAGFLMGAYTANPDVEVIVEYVESFSDTSKARQIAAGMYSNGVDIVYQGAGDAGNGVFSEARDRMNADPDEKIWVIGSDSDQTEEGEYNEGNLTLTSSIKGLGQAIKSVANQTMQGDFPGGEITKLGLKEEAIYMTRGQLSEETWTAMEEYKKQIINGEIDIPINPDEVTAP</sequence>
<dbReference type="CDD" id="cd06354">
    <property type="entry name" value="PBP1_PrnA-like"/>
    <property type="match status" value="1"/>
</dbReference>
<keyword evidence="10" id="KW-1185">Reference proteome</keyword>
<feature type="signal peptide" evidence="7">
    <location>
        <begin position="1"/>
        <end position="24"/>
    </location>
</feature>
<comment type="subcellular location">
    <subcellularLocation>
        <location evidence="1">Cell membrane</location>
        <topology evidence="1">Lipid-anchor</topology>
    </subcellularLocation>
</comment>
<feature type="chain" id="PRO_5038750622" evidence="7">
    <location>
        <begin position="25"/>
        <end position="357"/>
    </location>
</feature>
<name>A0A1I5XLS2_9LACT</name>
<evidence type="ECO:0000259" key="8">
    <source>
        <dbReference type="Pfam" id="PF02608"/>
    </source>
</evidence>
<dbReference type="EMBL" id="FOXW01000005">
    <property type="protein sequence ID" value="SFQ32766.1"/>
    <property type="molecule type" value="Genomic_DNA"/>
</dbReference>
<evidence type="ECO:0000256" key="6">
    <source>
        <dbReference type="ARBA" id="ARBA00023288"/>
    </source>
</evidence>
<keyword evidence="3" id="KW-1003">Cell membrane</keyword>
<evidence type="ECO:0000256" key="1">
    <source>
        <dbReference type="ARBA" id="ARBA00004193"/>
    </source>
</evidence>
<keyword evidence="4 7" id="KW-0732">Signal</keyword>
<evidence type="ECO:0000313" key="10">
    <source>
        <dbReference type="Proteomes" id="UP000199136"/>
    </source>
</evidence>
<dbReference type="AlphaFoldDB" id="A0A1I5XLS2"/>
<dbReference type="InterPro" id="IPR028082">
    <property type="entry name" value="Peripla_BP_I"/>
</dbReference>
<dbReference type="Pfam" id="PF02608">
    <property type="entry name" value="Bmp"/>
    <property type="match status" value="1"/>
</dbReference>
<evidence type="ECO:0000256" key="2">
    <source>
        <dbReference type="ARBA" id="ARBA00008610"/>
    </source>
</evidence>
<protein>
    <submittedName>
        <fullName evidence="9">Nucleoside-binding protein</fullName>
    </submittedName>
</protein>
<gene>
    <name evidence="9" type="ORF">SAMN04488506_1471</name>
</gene>
<evidence type="ECO:0000256" key="3">
    <source>
        <dbReference type="ARBA" id="ARBA00022475"/>
    </source>
</evidence>
<accession>A0A1I5XLS2</accession>
<evidence type="ECO:0000256" key="4">
    <source>
        <dbReference type="ARBA" id="ARBA00022729"/>
    </source>
</evidence>
<proteinExistence type="inferred from homology"/>
<evidence type="ECO:0000256" key="7">
    <source>
        <dbReference type="SAM" id="SignalP"/>
    </source>
</evidence>